<dbReference type="KEGG" id="hoh:Hoch_0466"/>
<evidence type="ECO:0000313" key="3">
    <source>
        <dbReference type="Proteomes" id="UP000001880"/>
    </source>
</evidence>
<name>D0LK73_HALO1</name>
<dbReference type="HOGENOM" id="CLU_2246215_0_0_7"/>
<accession>D0LK73</accession>
<dbReference type="EMBL" id="CP001804">
    <property type="protein sequence ID" value="ACY13107.1"/>
    <property type="molecule type" value="Genomic_DNA"/>
</dbReference>
<protein>
    <recommendedName>
        <fullName evidence="4">Lipoprotein</fullName>
    </recommendedName>
</protein>
<organism evidence="2 3">
    <name type="scientific">Haliangium ochraceum (strain DSM 14365 / JCM 11303 / SMP-2)</name>
    <dbReference type="NCBI Taxonomy" id="502025"/>
    <lineage>
        <taxon>Bacteria</taxon>
        <taxon>Pseudomonadati</taxon>
        <taxon>Myxococcota</taxon>
        <taxon>Polyangia</taxon>
        <taxon>Haliangiales</taxon>
        <taxon>Kofleriaceae</taxon>
        <taxon>Haliangium</taxon>
    </lineage>
</organism>
<proteinExistence type="predicted"/>
<keyword evidence="1" id="KW-0732">Signal</keyword>
<dbReference type="AlphaFoldDB" id="D0LK73"/>
<evidence type="ECO:0000256" key="1">
    <source>
        <dbReference type="SAM" id="SignalP"/>
    </source>
</evidence>
<keyword evidence="3" id="KW-1185">Reference proteome</keyword>
<evidence type="ECO:0000313" key="2">
    <source>
        <dbReference type="EMBL" id="ACY13107.1"/>
    </source>
</evidence>
<sequence length="114" mass="12753">MRRSLLALLFVALPLLMAPDCVSYGDGSSNPIDPSDCTANVSECLASDLGSRRGGKWGRSVCVDCLEICEGSVPRRWPHFQQQGKDCRWWLYQIVFAIDEVIEEQEVSNESTSR</sequence>
<reference evidence="2 3" key="1">
    <citation type="journal article" date="2010" name="Stand. Genomic Sci.">
        <title>Complete genome sequence of Haliangium ochraceum type strain (SMP-2).</title>
        <authorList>
            <consortium name="US DOE Joint Genome Institute (JGI-PGF)"/>
            <person name="Ivanova N."/>
            <person name="Daum C."/>
            <person name="Lang E."/>
            <person name="Abt B."/>
            <person name="Kopitz M."/>
            <person name="Saunders E."/>
            <person name="Lapidus A."/>
            <person name="Lucas S."/>
            <person name="Glavina Del Rio T."/>
            <person name="Nolan M."/>
            <person name="Tice H."/>
            <person name="Copeland A."/>
            <person name="Cheng J.F."/>
            <person name="Chen F."/>
            <person name="Bruce D."/>
            <person name="Goodwin L."/>
            <person name="Pitluck S."/>
            <person name="Mavromatis K."/>
            <person name="Pati A."/>
            <person name="Mikhailova N."/>
            <person name="Chen A."/>
            <person name="Palaniappan K."/>
            <person name="Land M."/>
            <person name="Hauser L."/>
            <person name="Chang Y.J."/>
            <person name="Jeffries C.D."/>
            <person name="Detter J.C."/>
            <person name="Brettin T."/>
            <person name="Rohde M."/>
            <person name="Goker M."/>
            <person name="Bristow J."/>
            <person name="Markowitz V."/>
            <person name="Eisen J.A."/>
            <person name="Hugenholtz P."/>
            <person name="Kyrpides N.C."/>
            <person name="Klenk H.P."/>
        </authorList>
    </citation>
    <scope>NUCLEOTIDE SEQUENCE [LARGE SCALE GENOMIC DNA]</scope>
    <source>
        <strain evidence="3">DSM 14365 / CIP 107738 / JCM 11303 / AJ 13395 / SMP-2</strain>
    </source>
</reference>
<dbReference type="Proteomes" id="UP000001880">
    <property type="component" value="Chromosome"/>
</dbReference>
<dbReference type="OrthoDB" id="5532966at2"/>
<feature type="signal peptide" evidence="1">
    <location>
        <begin position="1"/>
        <end position="23"/>
    </location>
</feature>
<gene>
    <name evidence="2" type="ordered locus">Hoch_0466</name>
</gene>
<evidence type="ECO:0008006" key="4">
    <source>
        <dbReference type="Google" id="ProtNLM"/>
    </source>
</evidence>
<feature type="chain" id="PRO_5003010328" description="Lipoprotein" evidence="1">
    <location>
        <begin position="24"/>
        <end position="114"/>
    </location>
</feature>